<feature type="domain" description="MPN" evidence="6">
    <location>
        <begin position="32"/>
        <end position="156"/>
    </location>
</feature>
<keyword evidence="5" id="KW-0482">Metalloprotease</keyword>
<dbReference type="InterPro" id="IPR020891">
    <property type="entry name" value="UPF0758_CS"/>
</dbReference>
<evidence type="ECO:0000259" key="6">
    <source>
        <dbReference type="PROSITE" id="PS50249"/>
    </source>
</evidence>
<keyword evidence="1" id="KW-0645">Protease</keyword>
<dbReference type="PANTHER" id="PTHR30471">
    <property type="entry name" value="DNA REPAIR PROTEIN RADC"/>
    <property type="match status" value="1"/>
</dbReference>
<name>A0A916JP62_9FLAO</name>
<reference evidence="7" key="1">
    <citation type="submission" date="2021-04" db="EMBL/GenBank/DDBJ databases">
        <authorList>
            <person name="Rodrigo-Torres L."/>
            <person name="Arahal R. D."/>
            <person name="Lucena T."/>
        </authorList>
    </citation>
    <scope>NUCLEOTIDE SEQUENCE</scope>
    <source>
        <strain evidence="7">AS29M-1</strain>
    </source>
</reference>
<dbReference type="GO" id="GO:0046872">
    <property type="term" value="F:metal ion binding"/>
    <property type="evidence" value="ECO:0007669"/>
    <property type="project" value="UniProtKB-KW"/>
</dbReference>
<accession>A0A916JP62</accession>
<evidence type="ECO:0000313" key="7">
    <source>
        <dbReference type="EMBL" id="CAG5085044.1"/>
    </source>
</evidence>
<evidence type="ECO:0000313" key="8">
    <source>
        <dbReference type="Proteomes" id="UP000683507"/>
    </source>
</evidence>
<dbReference type="InterPro" id="IPR001405">
    <property type="entry name" value="UPF0758"/>
</dbReference>
<proteinExistence type="predicted"/>
<dbReference type="KEGG" id="ptan:CRYO30217_02633"/>
<dbReference type="AlphaFoldDB" id="A0A916JP62"/>
<evidence type="ECO:0000256" key="4">
    <source>
        <dbReference type="ARBA" id="ARBA00022833"/>
    </source>
</evidence>
<dbReference type="PANTHER" id="PTHR30471:SF3">
    <property type="entry name" value="UPF0758 PROTEIN YEES-RELATED"/>
    <property type="match status" value="1"/>
</dbReference>
<dbReference type="GO" id="GO:0008237">
    <property type="term" value="F:metallopeptidase activity"/>
    <property type="evidence" value="ECO:0007669"/>
    <property type="project" value="UniProtKB-KW"/>
</dbReference>
<protein>
    <recommendedName>
        <fullName evidence="6">MPN domain-containing protein</fullName>
    </recommendedName>
</protein>
<dbReference type="RefSeq" id="WP_258542850.1">
    <property type="nucleotide sequence ID" value="NZ_OU015584.1"/>
</dbReference>
<dbReference type="PROSITE" id="PS01302">
    <property type="entry name" value="UPF0758"/>
    <property type="match status" value="1"/>
</dbReference>
<dbReference type="Pfam" id="PF04002">
    <property type="entry name" value="RadC"/>
    <property type="match status" value="1"/>
</dbReference>
<sequence>MKDYGLNLLKSSLFELTANYRPVSDPDIKRATITCSKDVAMYVRDIYPVDISHREAMICLYLNRRNNVVCYTVVSIGGVSGTFADNKIIFQHLLLANASSVIIIHNHPSGNLQPSNADIQLTSRAVEIGKLLDAPVLDHVIITGEGHYSFADAGKL</sequence>
<keyword evidence="8" id="KW-1185">Reference proteome</keyword>
<dbReference type="InterPro" id="IPR037518">
    <property type="entry name" value="MPN"/>
</dbReference>
<evidence type="ECO:0000256" key="3">
    <source>
        <dbReference type="ARBA" id="ARBA00022801"/>
    </source>
</evidence>
<gene>
    <name evidence="7" type="ORF">CRYO30217_02633</name>
</gene>
<evidence type="ECO:0000256" key="1">
    <source>
        <dbReference type="ARBA" id="ARBA00022670"/>
    </source>
</evidence>
<dbReference type="PROSITE" id="PS50249">
    <property type="entry name" value="MPN"/>
    <property type="match status" value="1"/>
</dbReference>
<keyword evidence="3" id="KW-0378">Hydrolase</keyword>
<dbReference type="EMBL" id="OU015584">
    <property type="protein sequence ID" value="CAG5085044.1"/>
    <property type="molecule type" value="Genomic_DNA"/>
</dbReference>
<dbReference type="Gene3D" id="3.40.140.10">
    <property type="entry name" value="Cytidine Deaminase, domain 2"/>
    <property type="match status" value="1"/>
</dbReference>
<evidence type="ECO:0000256" key="5">
    <source>
        <dbReference type="ARBA" id="ARBA00023049"/>
    </source>
</evidence>
<keyword evidence="2" id="KW-0479">Metal-binding</keyword>
<dbReference type="GO" id="GO:0006508">
    <property type="term" value="P:proteolysis"/>
    <property type="evidence" value="ECO:0007669"/>
    <property type="project" value="UniProtKB-KW"/>
</dbReference>
<evidence type="ECO:0000256" key="2">
    <source>
        <dbReference type="ARBA" id="ARBA00022723"/>
    </source>
</evidence>
<keyword evidence="4" id="KW-0862">Zinc</keyword>
<dbReference type="SUPFAM" id="SSF102712">
    <property type="entry name" value="JAB1/MPN domain"/>
    <property type="match status" value="1"/>
</dbReference>
<dbReference type="InterPro" id="IPR025657">
    <property type="entry name" value="RadC_JAB"/>
</dbReference>
<dbReference type="CDD" id="cd08071">
    <property type="entry name" value="MPN_DUF2466"/>
    <property type="match status" value="1"/>
</dbReference>
<dbReference type="Proteomes" id="UP000683507">
    <property type="component" value="Chromosome"/>
</dbReference>
<organism evidence="7 8">
    <name type="scientific">Parvicella tangerina</name>
    <dbReference type="NCBI Taxonomy" id="2829795"/>
    <lineage>
        <taxon>Bacteria</taxon>
        <taxon>Pseudomonadati</taxon>
        <taxon>Bacteroidota</taxon>
        <taxon>Flavobacteriia</taxon>
        <taxon>Flavobacteriales</taxon>
        <taxon>Parvicellaceae</taxon>
        <taxon>Parvicella</taxon>
    </lineage>
</organism>